<dbReference type="EMBL" id="FNRQ01000007">
    <property type="protein sequence ID" value="SEB15204.1"/>
    <property type="molecule type" value="Genomic_DNA"/>
</dbReference>
<dbReference type="RefSeq" id="WP_090535709.1">
    <property type="nucleotide sequence ID" value="NZ_FNRQ01000007.1"/>
</dbReference>
<keyword evidence="2" id="KW-1185">Reference proteome</keyword>
<evidence type="ECO:0000313" key="1">
    <source>
        <dbReference type="EMBL" id="SEB15204.1"/>
    </source>
</evidence>
<organism evidence="1 2">
    <name type="scientific">Paraburkholderia sartisoli</name>
    <dbReference type="NCBI Taxonomy" id="83784"/>
    <lineage>
        <taxon>Bacteria</taxon>
        <taxon>Pseudomonadati</taxon>
        <taxon>Pseudomonadota</taxon>
        <taxon>Betaproteobacteria</taxon>
        <taxon>Burkholderiales</taxon>
        <taxon>Burkholderiaceae</taxon>
        <taxon>Paraburkholderia</taxon>
    </lineage>
</organism>
<gene>
    <name evidence="1" type="ORF">SAMN05192564_10715</name>
</gene>
<dbReference type="STRING" id="83784.SAMN05192564_10715"/>
<name>A0A1H4H0B2_9BURK</name>
<sequence>MNLTVRNIPKSCTEQEVSDFLRKELGHYASGIQVHEIGTSTAYAVVELDASVPYVGEVIARQVNALHLNGAALEASSSIFSDEPPGRQQ</sequence>
<dbReference type="OrthoDB" id="9107458at2"/>
<evidence type="ECO:0008006" key="3">
    <source>
        <dbReference type="Google" id="ProtNLM"/>
    </source>
</evidence>
<dbReference type="Proteomes" id="UP000198638">
    <property type="component" value="Unassembled WGS sequence"/>
</dbReference>
<reference evidence="2" key="1">
    <citation type="submission" date="2016-10" db="EMBL/GenBank/DDBJ databases">
        <authorList>
            <person name="Varghese N."/>
            <person name="Submissions S."/>
        </authorList>
    </citation>
    <scope>NUCLEOTIDE SEQUENCE [LARGE SCALE GENOMIC DNA]</scope>
    <source>
        <strain evidence="2">LMG 24000</strain>
    </source>
</reference>
<evidence type="ECO:0000313" key="2">
    <source>
        <dbReference type="Proteomes" id="UP000198638"/>
    </source>
</evidence>
<accession>A0A1H4H0B2</accession>
<dbReference type="AlphaFoldDB" id="A0A1H4H0B2"/>
<proteinExistence type="predicted"/>
<protein>
    <recommendedName>
        <fullName evidence="3">RNA recognition motif. (A.k.a. RRM, RBD, or RNP domain)</fullName>
    </recommendedName>
</protein>